<feature type="signal peptide" evidence="1">
    <location>
        <begin position="1"/>
        <end position="24"/>
    </location>
</feature>
<dbReference type="AlphaFoldDB" id="A0A8J3YVP8"/>
<evidence type="ECO:0000256" key="1">
    <source>
        <dbReference type="SAM" id="SignalP"/>
    </source>
</evidence>
<keyword evidence="3" id="KW-1185">Reference proteome</keyword>
<gene>
    <name evidence="2" type="ORF">Val02_74590</name>
</gene>
<comment type="caution">
    <text evidence="2">The sequence shown here is derived from an EMBL/GenBank/DDBJ whole genome shotgun (WGS) entry which is preliminary data.</text>
</comment>
<accession>A0A8J3YVP8</accession>
<feature type="chain" id="PRO_5035287236" evidence="1">
    <location>
        <begin position="25"/>
        <end position="142"/>
    </location>
</feature>
<reference evidence="2" key="1">
    <citation type="submission" date="2021-01" db="EMBL/GenBank/DDBJ databases">
        <title>Whole genome shotgun sequence of Virgisporangium aliadipatigenens NBRC 105644.</title>
        <authorList>
            <person name="Komaki H."/>
            <person name="Tamura T."/>
        </authorList>
    </citation>
    <scope>NUCLEOTIDE SEQUENCE</scope>
    <source>
        <strain evidence="2">NBRC 105644</strain>
    </source>
</reference>
<name>A0A8J3YVP8_9ACTN</name>
<keyword evidence="1" id="KW-0732">Signal</keyword>
<proteinExistence type="predicted"/>
<sequence>MLTVLAVAAMGAVGSLGSTAPALASTASFDVSVYHSTGVLSGRMTGDFRRLNQSVTITNIEQWVRAGECSYGSFEGWQYNPTGGSPHLDTRTSRKRCASANTWFEPEDFTLDAKGVTGGINTVQIYLIDGEHGRDGYGEGVR</sequence>
<protein>
    <submittedName>
        <fullName evidence="2">Uncharacterized protein</fullName>
    </submittedName>
</protein>
<organism evidence="2 3">
    <name type="scientific">Virgisporangium aliadipatigenens</name>
    <dbReference type="NCBI Taxonomy" id="741659"/>
    <lineage>
        <taxon>Bacteria</taxon>
        <taxon>Bacillati</taxon>
        <taxon>Actinomycetota</taxon>
        <taxon>Actinomycetes</taxon>
        <taxon>Micromonosporales</taxon>
        <taxon>Micromonosporaceae</taxon>
        <taxon>Virgisporangium</taxon>
    </lineage>
</organism>
<evidence type="ECO:0000313" key="3">
    <source>
        <dbReference type="Proteomes" id="UP000619260"/>
    </source>
</evidence>
<evidence type="ECO:0000313" key="2">
    <source>
        <dbReference type="EMBL" id="GIJ50573.1"/>
    </source>
</evidence>
<dbReference type="RefSeq" id="WP_203903997.1">
    <property type="nucleotide sequence ID" value="NZ_BOPF01000037.1"/>
</dbReference>
<dbReference type="EMBL" id="BOPF01000037">
    <property type="protein sequence ID" value="GIJ50573.1"/>
    <property type="molecule type" value="Genomic_DNA"/>
</dbReference>
<dbReference type="Proteomes" id="UP000619260">
    <property type="component" value="Unassembled WGS sequence"/>
</dbReference>